<dbReference type="Proteomes" id="UP000184499">
    <property type="component" value="Unassembled WGS sequence"/>
</dbReference>
<evidence type="ECO:0000313" key="3">
    <source>
        <dbReference type="Proteomes" id="UP000184499"/>
    </source>
</evidence>
<dbReference type="EMBL" id="KV878681">
    <property type="protein sequence ID" value="OJJ74682.1"/>
    <property type="molecule type" value="Genomic_DNA"/>
</dbReference>
<gene>
    <name evidence="2" type="ORF">ASPBRDRAFT_27691</name>
</gene>
<dbReference type="OrthoDB" id="2913095at2759"/>
<feature type="region of interest" description="Disordered" evidence="1">
    <location>
        <begin position="1"/>
        <end position="28"/>
    </location>
</feature>
<dbReference type="GeneID" id="93574907"/>
<reference evidence="3" key="1">
    <citation type="journal article" date="2017" name="Genome Biol.">
        <title>Comparative genomics reveals high biological diversity and specific adaptations in the industrially and medically important fungal genus Aspergillus.</title>
        <authorList>
            <person name="de Vries R.P."/>
            <person name="Riley R."/>
            <person name="Wiebenga A."/>
            <person name="Aguilar-Osorio G."/>
            <person name="Amillis S."/>
            <person name="Uchima C.A."/>
            <person name="Anderluh G."/>
            <person name="Asadollahi M."/>
            <person name="Askin M."/>
            <person name="Barry K."/>
            <person name="Battaglia E."/>
            <person name="Bayram O."/>
            <person name="Benocci T."/>
            <person name="Braus-Stromeyer S.A."/>
            <person name="Caldana C."/>
            <person name="Canovas D."/>
            <person name="Cerqueira G.C."/>
            <person name="Chen F."/>
            <person name="Chen W."/>
            <person name="Choi C."/>
            <person name="Clum A."/>
            <person name="Dos Santos R.A."/>
            <person name="Damasio A.R."/>
            <person name="Diallinas G."/>
            <person name="Emri T."/>
            <person name="Fekete E."/>
            <person name="Flipphi M."/>
            <person name="Freyberg S."/>
            <person name="Gallo A."/>
            <person name="Gournas C."/>
            <person name="Habgood R."/>
            <person name="Hainaut M."/>
            <person name="Harispe M.L."/>
            <person name="Henrissat B."/>
            <person name="Hilden K.S."/>
            <person name="Hope R."/>
            <person name="Hossain A."/>
            <person name="Karabika E."/>
            <person name="Karaffa L."/>
            <person name="Karanyi Z."/>
            <person name="Krasevec N."/>
            <person name="Kuo A."/>
            <person name="Kusch H."/>
            <person name="LaButti K."/>
            <person name="Lagendijk E.L."/>
            <person name="Lapidus A."/>
            <person name="Levasseur A."/>
            <person name="Lindquist E."/>
            <person name="Lipzen A."/>
            <person name="Logrieco A.F."/>
            <person name="MacCabe A."/>
            <person name="Maekelae M.R."/>
            <person name="Malavazi I."/>
            <person name="Melin P."/>
            <person name="Meyer V."/>
            <person name="Mielnichuk N."/>
            <person name="Miskei M."/>
            <person name="Molnar A.P."/>
            <person name="Mule G."/>
            <person name="Ngan C.Y."/>
            <person name="Orejas M."/>
            <person name="Orosz E."/>
            <person name="Ouedraogo J.P."/>
            <person name="Overkamp K.M."/>
            <person name="Park H.-S."/>
            <person name="Perrone G."/>
            <person name="Piumi F."/>
            <person name="Punt P.J."/>
            <person name="Ram A.F."/>
            <person name="Ramon A."/>
            <person name="Rauscher S."/>
            <person name="Record E."/>
            <person name="Riano-Pachon D.M."/>
            <person name="Robert V."/>
            <person name="Roehrig J."/>
            <person name="Ruller R."/>
            <person name="Salamov A."/>
            <person name="Salih N.S."/>
            <person name="Samson R.A."/>
            <person name="Sandor E."/>
            <person name="Sanguinetti M."/>
            <person name="Schuetze T."/>
            <person name="Sepcic K."/>
            <person name="Shelest E."/>
            <person name="Sherlock G."/>
            <person name="Sophianopoulou V."/>
            <person name="Squina F.M."/>
            <person name="Sun H."/>
            <person name="Susca A."/>
            <person name="Todd R.B."/>
            <person name="Tsang A."/>
            <person name="Unkles S.E."/>
            <person name="van de Wiele N."/>
            <person name="van Rossen-Uffink D."/>
            <person name="Oliveira J.V."/>
            <person name="Vesth T.C."/>
            <person name="Visser J."/>
            <person name="Yu J.-H."/>
            <person name="Zhou M."/>
            <person name="Andersen M.R."/>
            <person name="Archer D.B."/>
            <person name="Baker S.E."/>
            <person name="Benoit I."/>
            <person name="Brakhage A.A."/>
            <person name="Braus G.H."/>
            <person name="Fischer R."/>
            <person name="Frisvad J.C."/>
            <person name="Goldman G.H."/>
            <person name="Houbraken J."/>
            <person name="Oakley B."/>
            <person name="Pocsi I."/>
            <person name="Scazzocchio C."/>
            <person name="Seiboth B."/>
            <person name="vanKuyk P.A."/>
            <person name="Wortman J."/>
            <person name="Dyer P.S."/>
            <person name="Grigoriev I.V."/>
        </authorList>
    </citation>
    <scope>NUCLEOTIDE SEQUENCE [LARGE SCALE GENOMIC DNA]</scope>
    <source>
        <strain evidence="3">CBS 101740 / IMI 381727 / IBT 21946</strain>
    </source>
</reference>
<sequence>MDVEIGYASQNPELSSKEEGNSSEFDDSVEGVTLQRLRNGARRHWDQAACANKIFGCNGSPRHLSMLIATRRRSKIWQETSKLLQRMGDIDLERHGEVLVRLASLARDEDQALQYLKKALELSANNKTITTYVSQLQKGAGRPGF</sequence>
<evidence type="ECO:0000256" key="1">
    <source>
        <dbReference type="SAM" id="MobiDB-lite"/>
    </source>
</evidence>
<dbReference type="VEuPathDB" id="FungiDB:ASPBRDRAFT_27691"/>
<accession>A0A1L9UST1</accession>
<organism evidence="2 3">
    <name type="scientific">Aspergillus brasiliensis (strain CBS 101740 / IMI 381727 / IBT 21946)</name>
    <dbReference type="NCBI Taxonomy" id="767769"/>
    <lineage>
        <taxon>Eukaryota</taxon>
        <taxon>Fungi</taxon>
        <taxon>Dikarya</taxon>
        <taxon>Ascomycota</taxon>
        <taxon>Pezizomycotina</taxon>
        <taxon>Eurotiomycetes</taxon>
        <taxon>Eurotiomycetidae</taxon>
        <taxon>Eurotiales</taxon>
        <taxon>Aspergillaceae</taxon>
        <taxon>Aspergillus</taxon>
        <taxon>Aspergillus subgen. Circumdati</taxon>
    </lineage>
</organism>
<dbReference type="AlphaFoldDB" id="A0A1L9UST1"/>
<protein>
    <submittedName>
        <fullName evidence="2">Uncharacterized protein</fullName>
    </submittedName>
</protein>
<proteinExistence type="predicted"/>
<evidence type="ECO:0000313" key="2">
    <source>
        <dbReference type="EMBL" id="OJJ74682.1"/>
    </source>
</evidence>
<dbReference type="RefSeq" id="XP_067481930.1">
    <property type="nucleotide sequence ID" value="XM_067622419.1"/>
</dbReference>
<name>A0A1L9UST1_ASPBC</name>
<keyword evidence="3" id="KW-1185">Reference proteome</keyword>